<evidence type="ECO:0000313" key="2">
    <source>
        <dbReference type="EMBL" id="EBA06639.1"/>
    </source>
</evidence>
<comment type="caution">
    <text evidence="2">The sequence shown here is derived from an EMBL/GenBank/DDBJ whole genome shotgun (WGS) entry which is preliminary data.</text>
</comment>
<feature type="domain" description="Xylose isomerase-like TIM barrel" evidence="1">
    <location>
        <begin position="21"/>
        <end position="253"/>
    </location>
</feature>
<dbReference type="Pfam" id="PF01261">
    <property type="entry name" value="AP_endonuc_2"/>
    <property type="match status" value="1"/>
</dbReference>
<name>A3K8G0_SAGS3</name>
<evidence type="ECO:0000259" key="1">
    <source>
        <dbReference type="Pfam" id="PF01261"/>
    </source>
</evidence>
<reference evidence="2 3" key="1">
    <citation type="submission" date="2006-06" db="EMBL/GenBank/DDBJ databases">
        <authorList>
            <person name="Moran M.A."/>
            <person name="Ferriera S."/>
            <person name="Johnson J."/>
            <person name="Kravitz S."/>
            <person name="Beeson K."/>
            <person name="Sutton G."/>
            <person name="Rogers Y.-H."/>
            <person name="Friedman R."/>
            <person name="Frazier M."/>
            <person name="Venter J.C."/>
        </authorList>
    </citation>
    <scope>NUCLEOTIDE SEQUENCE [LARGE SCALE GENOMIC DNA]</scope>
    <source>
        <strain evidence="2 3">E-37</strain>
    </source>
</reference>
<dbReference type="Proteomes" id="UP000005713">
    <property type="component" value="Unassembled WGS sequence"/>
</dbReference>
<dbReference type="PANTHER" id="PTHR12110">
    <property type="entry name" value="HYDROXYPYRUVATE ISOMERASE"/>
    <property type="match status" value="1"/>
</dbReference>
<dbReference type="Gene3D" id="3.20.20.150">
    <property type="entry name" value="Divalent-metal-dependent TIM barrel enzymes"/>
    <property type="match status" value="1"/>
</dbReference>
<evidence type="ECO:0000313" key="3">
    <source>
        <dbReference type="Proteomes" id="UP000005713"/>
    </source>
</evidence>
<dbReference type="RefSeq" id="WP_005862280.1">
    <property type="nucleotide sequence ID" value="NZ_AAYA01000014.1"/>
</dbReference>
<dbReference type="OrthoDB" id="2274384at2"/>
<dbReference type="eggNOG" id="COG4130">
    <property type="taxonomic scope" value="Bacteria"/>
</dbReference>
<dbReference type="InterPro" id="IPR050312">
    <property type="entry name" value="IolE/XylAMocC-like"/>
</dbReference>
<protein>
    <recommendedName>
        <fullName evidence="1">Xylose isomerase-like TIM barrel domain-containing protein</fullName>
    </recommendedName>
</protein>
<dbReference type="EMBL" id="AAYA01000014">
    <property type="protein sequence ID" value="EBA06639.1"/>
    <property type="molecule type" value="Genomic_DNA"/>
</dbReference>
<keyword evidence="3" id="KW-1185">Reference proteome</keyword>
<dbReference type="PANTHER" id="PTHR12110:SF48">
    <property type="entry name" value="BLL3656 PROTEIN"/>
    <property type="match status" value="1"/>
</dbReference>
<gene>
    <name evidence="2" type="ORF">SSE37_10298</name>
</gene>
<accession>A3K8G0</accession>
<proteinExistence type="predicted"/>
<dbReference type="AlphaFoldDB" id="A3K8G0"/>
<dbReference type="InterPro" id="IPR036237">
    <property type="entry name" value="Xyl_isomerase-like_sf"/>
</dbReference>
<dbReference type="SUPFAM" id="SSF51658">
    <property type="entry name" value="Xylose isomerase-like"/>
    <property type="match status" value="1"/>
</dbReference>
<dbReference type="InterPro" id="IPR013022">
    <property type="entry name" value="Xyl_isomerase-like_TIM-brl"/>
</dbReference>
<organism evidence="2 3">
    <name type="scientific">Sagittula stellata (strain ATCC 700073 / DSM 11524 / E-37)</name>
    <dbReference type="NCBI Taxonomy" id="388399"/>
    <lineage>
        <taxon>Bacteria</taxon>
        <taxon>Pseudomonadati</taxon>
        <taxon>Pseudomonadota</taxon>
        <taxon>Alphaproteobacteria</taxon>
        <taxon>Rhodobacterales</taxon>
        <taxon>Roseobacteraceae</taxon>
        <taxon>Sagittula</taxon>
    </lineage>
</organism>
<sequence length="266" mass="28838">MQLALNHMTMPRLDWRALLMLAKRSGCTGVEFRNDLGRPLFEGFTAETVCEEAQALGLSVFGLSQVGMFNDWSDAKAQEVASLITVAQDLEAETISLIPRNDGTGLDDLNAVKVALREILPLLEEADMTALVEPLGFVQSSLRTKAEAIEAIEAVGGASRFKLVHDTFHHFLSGETEFFADWTGMVHVSGVTDPDISLVTIADRDRGVVTEDDRLDNLGQLSALRAAGYAGPVSMEAFAPEFHKLPADKAEGLLMASFDLLRTVTG</sequence>